<dbReference type="PANTHER" id="PTHR43471:SF1">
    <property type="entry name" value="ABC TRANSPORTER PERMEASE PROTEIN NOSY-RELATED"/>
    <property type="match status" value="1"/>
</dbReference>
<evidence type="ECO:0000313" key="3">
    <source>
        <dbReference type="Proteomes" id="UP000196005"/>
    </source>
</evidence>
<dbReference type="PANTHER" id="PTHR43471">
    <property type="entry name" value="ABC TRANSPORTER PERMEASE"/>
    <property type="match status" value="1"/>
</dbReference>
<dbReference type="KEGG" id="suls:Sdiek1_0968"/>
<evidence type="ECO:0000313" key="2">
    <source>
        <dbReference type="EMBL" id="ARU48134.1"/>
    </source>
</evidence>
<feature type="transmembrane region" description="Helical" evidence="1">
    <location>
        <begin position="243"/>
        <end position="269"/>
    </location>
</feature>
<keyword evidence="1" id="KW-0472">Membrane</keyword>
<keyword evidence="1" id="KW-1133">Transmembrane helix</keyword>
<feature type="transmembrane region" description="Helical" evidence="1">
    <location>
        <begin position="55"/>
        <end position="74"/>
    </location>
</feature>
<dbReference type="Proteomes" id="UP000196005">
    <property type="component" value="Chromosome"/>
</dbReference>
<dbReference type="RefSeq" id="WP_087438136.1">
    <property type="nucleotide sequence ID" value="NZ_CP021416.1"/>
</dbReference>
<protein>
    <submittedName>
        <fullName evidence="2">Nitrous oxide reductase maturation transmembrane protein NosY</fullName>
    </submittedName>
</protein>
<dbReference type="AlphaFoldDB" id="A0A1Y0HL81"/>
<gene>
    <name evidence="2" type="ORF">Sdiek1_0968</name>
</gene>
<feature type="transmembrane region" description="Helical" evidence="1">
    <location>
        <begin position="139"/>
        <end position="163"/>
    </location>
</feature>
<organism evidence="2 3">
    <name type="scientific">Sulfurospirillum diekertiae</name>
    <dbReference type="NCBI Taxonomy" id="1854492"/>
    <lineage>
        <taxon>Bacteria</taxon>
        <taxon>Pseudomonadati</taxon>
        <taxon>Campylobacterota</taxon>
        <taxon>Epsilonproteobacteria</taxon>
        <taxon>Campylobacterales</taxon>
        <taxon>Sulfurospirillaceae</taxon>
        <taxon>Sulfurospirillum</taxon>
    </lineage>
</organism>
<dbReference type="GO" id="GO:0140359">
    <property type="term" value="F:ABC-type transporter activity"/>
    <property type="evidence" value="ECO:0007669"/>
    <property type="project" value="InterPro"/>
</dbReference>
<accession>A0A1Y0HL81</accession>
<evidence type="ECO:0000256" key="1">
    <source>
        <dbReference type="SAM" id="Phobius"/>
    </source>
</evidence>
<keyword evidence="1 2" id="KW-0812">Transmembrane</keyword>
<dbReference type="Pfam" id="PF12679">
    <property type="entry name" value="ABC2_membrane_2"/>
    <property type="match status" value="1"/>
</dbReference>
<dbReference type="GO" id="GO:0005886">
    <property type="term" value="C:plasma membrane"/>
    <property type="evidence" value="ECO:0007669"/>
    <property type="project" value="UniProtKB-SubCell"/>
</dbReference>
<proteinExistence type="predicted"/>
<feature type="transmembrane region" description="Helical" evidence="1">
    <location>
        <begin position="21"/>
        <end position="40"/>
    </location>
</feature>
<feature type="transmembrane region" description="Helical" evidence="1">
    <location>
        <begin position="169"/>
        <end position="190"/>
    </location>
</feature>
<name>A0A1Y0HL81_9BACT</name>
<dbReference type="EMBL" id="CP021416">
    <property type="protein sequence ID" value="ARU48134.1"/>
    <property type="molecule type" value="Genomic_DNA"/>
</dbReference>
<keyword evidence="3" id="KW-1185">Reference proteome</keyword>
<reference evidence="3" key="1">
    <citation type="submission" date="2017-05" db="EMBL/GenBank/DDBJ databases">
        <title>Dechlorination kinetics govern the competition between two new strains of the genus Sulfurospirillum.</title>
        <authorList>
            <person name="Buttet G.F."/>
            <person name="Murray A.M."/>
            <person name="Goris T."/>
            <person name="Burion M."/>
            <person name="Lin B."/>
            <person name="Rolle M."/>
            <person name="Maillard J."/>
        </authorList>
    </citation>
    <scope>NUCLEOTIDE SEQUENCE [LARGE SCALE GENOMIC DNA]</scope>
    <source>
        <strain evidence="3">SL2-1</strain>
    </source>
</reference>
<sequence length="281" mass="31501">MKNLLLIAFLDVKESVRARWFIVYTLVFGGLIALFFIAGVTESQVMGFSGLSRLLLMYIQVTIVILPIFILITTVRSISGDRDNHILEYMLSFPISLSQYYWGKIIGRFTTVFLPVFFAMILALVIGTIKGAAIPWSIFLLYSGLLFALSAAFLGISFLISSVVKSSEVALGLSFFVWIVLLAFIDIALISLMMQHRLSEEIIIAISLINPMEIFRVAAISLFDPELTVMGPVAFYILDNIHLSIFILFSILYPILLGVGFAFFGFNIFKKNRFSLGEKND</sequence>
<feature type="transmembrane region" description="Helical" evidence="1">
    <location>
        <begin position="109"/>
        <end position="127"/>
    </location>
</feature>